<protein>
    <submittedName>
        <fullName evidence="3">ComF family protein</fullName>
    </submittedName>
</protein>
<comment type="similarity">
    <text evidence="1">Belongs to the ComF/GntX family.</text>
</comment>
<organism evidence="3 4">
    <name type="scientific">Weissella paramesenteroides</name>
    <name type="common">Leuconostoc paramesenteroides</name>
    <dbReference type="NCBI Taxonomy" id="1249"/>
    <lineage>
        <taxon>Bacteria</taxon>
        <taxon>Bacillati</taxon>
        <taxon>Bacillota</taxon>
        <taxon>Bacilli</taxon>
        <taxon>Lactobacillales</taxon>
        <taxon>Lactobacillaceae</taxon>
        <taxon>Weissella</taxon>
    </lineage>
</organism>
<dbReference type="InterPro" id="IPR051910">
    <property type="entry name" value="ComF/GntX_DNA_util-trans"/>
</dbReference>
<dbReference type="CDD" id="cd06223">
    <property type="entry name" value="PRTases_typeI"/>
    <property type="match status" value="1"/>
</dbReference>
<evidence type="ECO:0000256" key="1">
    <source>
        <dbReference type="ARBA" id="ARBA00008007"/>
    </source>
</evidence>
<dbReference type="SUPFAM" id="SSF53271">
    <property type="entry name" value="PRTase-like"/>
    <property type="match status" value="1"/>
</dbReference>
<dbReference type="Proteomes" id="UP001215461">
    <property type="component" value="Unassembled WGS sequence"/>
</dbReference>
<comment type="caution">
    <text evidence="3">The sequence shown here is derived from an EMBL/GenBank/DDBJ whole genome shotgun (WGS) entry which is preliminary data.</text>
</comment>
<evidence type="ECO:0000313" key="4">
    <source>
        <dbReference type="Proteomes" id="UP001215461"/>
    </source>
</evidence>
<dbReference type="AlphaFoldDB" id="A0ABD4XKM6"/>
<gene>
    <name evidence="3" type="ORF">G9403_08135</name>
</gene>
<dbReference type="InterPro" id="IPR029057">
    <property type="entry name" value="PRTase-like"/>
</dbReference>
<dbReference type="InterPro" id="IPR000836">
    <property type="entry name" value="PRTase_dom"/>
</dbReference>
<dbReference type="Pfam" id="PF00156">
    <property type="entry name" value="Pribosyltran"/>
    <property type="match status" value="1"/>
</dbReference>
<dbReference type="KEGG" id="wpa:CO680_06245"/>
<proteinExistence type="inferred from homology"/>
<dbReference type="PANTHER" id="PTHR47505">
    <property type="entry name" value="DNA UTILIZATION PROTEIN YHGH"/>
    <property type="match status" value="1"/>
</dbReference>
<reference evidence="3 4" key="1">
    <citation type="submission" date="2020-03" db="EMBL/GenBank/DDBJ databases">
        <title>Comparative genomics of Weissella paramesenteroides.</title>
        <authorList>
            <person name="Kant R."/>
            <person name="Takala T."/>
            <person name="Saris P."/>
        </authorList>
    </citation>
    <scope>NUCLEOTIDE SEQUENCE [LARGE SCALE GENOMIC DNA]</scope>
    <source>
        <strain evidence="3 4">SJ27-4</strain>
    </source>
</reference>
<name>A0ABD4XKM6_WEIPA</name>
<dbReference type="PANTHER" id="PTHR47505:SF1">
    <property type="entry name" value="DNA UTILIZATION PROTEIN YHGH"/>
    <property type="match status" value="1"/>
</dbReference>
<dbReference type="RefSeq" id="WP_002828970.1">
    <property type="nucleotide sequence ID" value="NZ_CABKOP010000008.1"/>
</dbReference>
<dbReference type="EMBL" id="JAANXN010000010">
    <property type="protein sequence ID" value="MDF8371605.1"/>
    <property type="molecule type" value="Genomic_DNA"/>
</dbReference>
<accession>A0ABD4XKM6</accession>
<dbReference type="Gene3D" id="3.40.50.2020">
    <property type="match status" value="1"/>
</dbReference>
<evidence type="ECO:0000313" key="3">
    <source>
        <dbReference type="EMBL" id="MDF8371605.1"/>
    </source>
</evidence>
<sequence>MKCELCQSNINHQWQLRDFYDFSVYKQPFICEMCYDNFQQIDPQIACLECQGVTVGKYCVDCQQWFKQGFPKIHNQSLFKYDSQMKRYFKAYKFEGGYHLRDVFKQAIQQRLIKANVDMIVPIPITTDTFLERQFNQVTGWLEGIPFDEILICREVRKDKQSRKTRRERLLMKQPFTLCQSDKKLANQKICLVDDVYTTGRTLRHAAQCLIVAGALEVTSLTLAR</sequence>
<feature type="domain" description="Phosphoribosyltransferase" evidence="2">
    <location>
        <begin position="100"/>
        <end position="224"/>
    </location>
</feature>
<evidence type="ECO:0000259" key="2">
    <source>
        <dbReference type="Pfam" id="PF00156"/>
    </source>
</evidence>